<reference evidence="3 4" key="1">
    <citation type="submission" date="2013-11" db="EMBL/GenBank/DDBJ databases">
        <title>Opisthorchis viverrini - life in the bile duct.</title>
        <authorList>
            <person name="Young N.D."/>
            <person name="Nagarajan N."/>
            <person name="Lin S.J."/>
            <person name="Korhonen P.K."/>
            <person name="Jex A.R."/>
            <person name="Hall R.S."/>
            <person name="Safavi-Hemami H."/>
            <person name="Kaewkong W."/>
            <person name="Bertrand D."/>
            <person name="Gao S."/>
            <person name="Seet Q."/>
            <person name="Wongkham S."/>
            <person name="Teh B.T."/>
            <person name="Wongkham C."/>
            <person name="Intapan P.M."/>
            <person name="Maleewong W."/>
            <person name="Yang X."/>
            <person name="Hu M."/>
            <person name="Wang Z."/>
            <person name="Hofmann A."/>
            <person name="Sternberg P.W."/>
            <person name="Tan P."/>
            <person name="Wang J."/>
            <person name="Gasser R.B."/>
        </authorList>
    </citation>
    <scope>NUCLEOTIDE SEQUENCE [LARGE SCALE GENOMIC DNA]</scope>
</reference>
<dbReference type="PROSITE" id="PS00141">
    <property type="entry name" value="ASP_PROTEASE"/>
    <property type="match status" value="1"/>
</dbReference>
<dbReference type="InterPro" id="IPR021109">
    <property type="entry name" value="Peptidase_aspartic_dom_sf"/>
</dbReference>
<dbReference type="InterPro" id="IPR033121">
    <property type="entry name" value="PEPTIDASE_A1"/>
</dbReference>
<dbReference type="GO" id="GO:0006508">
    <property type="term" value="P:proteolysis"/>
    <property type="evidence" value="ECO:0007669"/>
    <property type="project" value="InterPro"/>
</dbReference>
<dbReference type="GO" id="GO:0004190">
    <property type="term" value="F:aspartic-type endopeptidase activity"/>
    <property type="evidence" value="ECO:0007669"/>
    <property type="project" value="InterPro"/>
</dbReference>
<feature type="non-terminal residue" evidence="3">
    <location>
        <position position="239"/>
    </location>
</feature>
<dbReference type="KEGG" id="ovi:T265_13674"/>
<comment type="similarity">
    <text evidence="1">Belongs to the peptidase A1 family.</text>
</comment>
<dbReference type="STRING" id="6198.A0A074ZQG7"/>
<organism evidence="3 4">
    <name type="scientific">Opisthorchis viverrini</name>
    <name type="common">Southeast Asian liver fluke</name>
    <dbReference type="NCBI Taxonomy" id="6198"/>
    <lineage>
        <taxon>Eukaryota</taxon>
        <taxon>Metazoa</taxon>
        <taxon>Spiralia</taxon>
        <taxon>Lophotrochozoa</taxon>
        <taxon>Platyhelminthes</taxon>
        <taxon>Trematoda</taxon>
        <taxon>Digenea</taxon>
        <taxon>Opisthorchiida</taxon>
        <taxon>Opisthorchiata</taxon>
        <taxon>Opisthorchiidae</taxon>
        <taxon>Opisthorchis</taxon>
    </lineage>
</organism>
<dbReference type="GeneID" id="20327841"/>
<dbReference type="Proteomes" id="UP000054324">
    <property type="component" value="Unassembled WGS sequence"/>
</dbReference>
<evidence type="ECO:0000313" key="3">
    <source>
        <dbReference type="EMBL" id="KER28062.1"/>
    </source>
</evidence>
<feature type="domain" description="Peptidase A1" evidence="2">
    <location>
        <begin position="1"/>
        <end position="239"/>
    </location>
</feature>
<dbReference type="EMBL" id="KL596708">
    <property type="protein sequence ID" value="KER28062.1"/>
    <property type="molecule type" value="Genomic_DNA"/>
</dbReference>
<gene>
    <name evidence="3" type="ORF">T265_13674</name>
</gene>
<dbReference type="AlphaFoldDB" id="A0A074ZQG7"/>
<sequence length="239" mass="27100">MVLDTGSAVVWVPSITASAIWTKHNLYDPSQSETASLKDSPFRRTYGTKVIKGRIFEDRIKVGELTFESFAFGAADEVVDYPIYEHFDGVLGMAIKSEHEGMRRTFLERLANRKFGLFFRSGEEESIMVVGDEAEKYMPREAYQIPLTSESYWTVKFHWMFVGRVSFNMNGYRAALDTGSIVAELPTHIMEAIDMELKVTGLQGVLHQVDCSKIKELPAIELLGDEVQLKILPSQYILQ</sequence>
<dbReference type="RefSeq" id="XP_009168219.1">
    <property type="nucleotide sequence ID" value="XM_009169955.1"/>
</dbReference>
<dbReference type="InterPro" id="IPR001461">
    <property type="entry name" value="Aspartic_peptidase_A1"/>
</dbReference>
<dbReference type="PROSITE" id="PS51767">
    <property type="entry name" value="PEPTIDASE_A1"/>
    <property type="match status" value="1"/>
</dbReference>
<dbReference type="PANTHER" id="PTHR47966:SF51">
    <property type="entry name" value="BETA-SITE APP-CLEAVING ENZYME, ISOFORM A-RELATED"/>
    <property type="match status" value="1"/>
</dbReference>
<evidence type="ECO:0000256" key="1">
    <source>
        <dbReference type="ARBA" id="ARBA00007447"/>
    </source>
</evidence>
<dbReference type="OrthoDB" id="5790032at2759"/>
<dbReference type="InterPro" id="IPR001969">
    <property type="entry name" value="Aspartic_peptidase_AS"/>
</dbReference>
<dbReference type="CDD" id="cd05471">
    <property type="entry name" value="pepsin_like"/>
    <property type="match status" value="1"/>
</dbReference>
<dbReference type="PANTHER" id="PTHR47966">
    <property type="entry name" value="BETA-SITE APP-CLEAVING ENZYME, ISOFORM A-RELATED"/>
    <property type="match status" value="1"/>
</dbReference>
<protein>
    <recommendedName>
        <fullName evidence="2">Peptidase A1 domain-containing protein</fullName>
    </recommendedName>
</protein>
<dbReference type="CTD" id="20327841"/>
<dbReference type="SUPFAM" id="SSF50630">
    <property type="entry name" value="Acid proteases"/>
    <property type="match status" value="1"/>
</dbReference>
<evidence type="ECO:0000259" key="2">
    <source>
        <dbReference type="PROSITE" id="PS51767"/>
    </source>
</evidence>
<accession>A0A074ZQG7</accession>
<keyword evidence="4" id="KW-1185">Reference proteome</keyword>
<name>A0A074ZQG7_OPIVI</name>
<proteinExistence type="inferred from homology"/>
<dbReference type="Pfam" id="PF00026">
    <property type="entry name" value="Asp"/>
    <property type="match status" value="1"/>
</dbReference>
<dbReference type="Gene3D" id="2.40.70.10">
    <property type="entry name" value="Acid Proteases"/>
    <property type="match status" value="2"/>
</dbReference>
<evidence type="ECO:0000313" key="4">
    <source>
        <dbReference type="Proteomes" id="UP000054324"/>
    </source>
</evidence>
<dbReference type="InterPro" id="IPR034164">
    <property type="entry name" value="Pepsin-like_dom"/>
</dbReference>